<evidence type="ECO:0000256" key="1">
    <source>
        <dbReference type="ARBA" id="ARBA00004141"/>
    </source>
</evidence>
<sequence length="353" mass="40446">MCDYEFIEERSQEDILNLTQLNCTNIETFESFETRWIDYVIVFLSALVVVVGVPGNVLVITVVRTNRVMRTTTNYLLVNLACSDLLSLAFGPCFFNLHIVHPKTKLTADYLCKFITGSATTVVAMTVSAITLTVIAVERFKALVLPFREKLKLTEARIPYVVIFVWIFGLGFSLSSYINIEFDSKRELCFDFSGKFHIIRTVMVSILPAVIIAFCYLGIVRGLYWTRTIYTERQGIQSDIISKRKLCKLLVTVTVVFFLCHLPRALFEIYLSVITKYTDAQKKRLDIAVEIGDFLLFTNAALNPLIYAFNSSNYRRSFSRLCRCGRNRITIEPRRVNIEQGVSERNVVRSFES</sequence>
<feature type="transmembrane region" description="Helical" evidence="10">
    <location>
        <begin position="246"/>
        <end position="267"/>
    </location>
</feature>
<keyword evidence="3 9" id="KW-0812">Transmembrane</keyword>
<keyword evidence="6 10" id="KW-0472">Membrane</keyword>
<dbReference type="PANTHER" id="PTHR24243:SF208">
    <property type="entry name" value="PYROKININ-1 RECEPTOR"/>
    <property type="match status" value="1"/>
</dbReference>
<keyword evidence="7 9" id="KW-0675">Receptor</keyword>
<dbReference type="Proteomes" id="UP000001593">
    <property type="component" value="Unassembled WGS sequence"/>
</dbReference>
<name>A7S8R2_NEMVE</name>
<evidence type="ECO:0000313" key="13">
    <source>
        <dbReference type="Proteomes" id="UP000001593"/>
    </source>
</evidence>
<evidence type="ECO:0000256" key="4">
    <source>
        <dbReference type="ARBA" id="ARBA00022989"/>
    </source>
</evidence>
<keyword evidence="5 9" id="KW-0297">G-protein coupled receptor</keyword>
<dbReference type="InterPro" id="IPR000611">
    <property type="entry name" value="NPY_rcpt"/>
</dbReference>
<comment type="similarity">
    <text evidence="2 9">Belongs to the G-protein coupled receptor 1 family.</text>
</comment>
<proteinExistence type="inferred from homology"/>
<comment type="subcellular location">
    <subcellularLocation>
        <location evidence="1">Membrane</location>
        <topology evidence="1">Multi-pass membrane protein</topology>
    </subcellularLocation>
</comment>
<dbReference type="PROSITE" id="PS50262">
    <property type="entry name" value="G_PROTEIN_RECEP_F1_2"/>
    <property type="match status" value="1"/>
</dbReference>
<dbReference type="FunCoup" id="A7S8R2">
    <property type="interactions" value="203"/>
</dbReference>
<evidence type="ECO:0000313" key="12">
    <source>
        <dbReference type="EMBL" id="EDO39915.1"/>
    </source>
</evidence>
<evidence type="ECO:0000256" key="5">
    <source>
        <dbReference type="ARBA" id="ARBA00023040"/>
    </source>
</evidence>
<reference evidence="12 13" key="1">
    <citation type="journal article" date="2007" name="Science">
        <title>Sea anemone genome reveals ancestral eumetazoan gene repertoire and genomic organization.</title>
        <authorList>
            <person name="Putnam N.H."/>
            <person name="Srivastava M."/>
            <person name="Hellsten U."/>
            <person name="Dirks B."/>
            <person name="Chapman J."/>
            <person name="Salamov A."/>
            <person name="Terry A."/>
            <person name="Shapiro H."/>
            <person name="Lindquist E."/>
            <person name="Kapitonov V.V."/>
            <person name="Jurka J."/>
            <person name="Genikhovich G."/>
            <person name="Grigoriev I.V."/>
            <person name="Lucas S.M."/>
            <person name="Steele R.E."/>
            <person name="Finnerty J.R."/>
            <person name="Technau U."/>
            <person name="Martindale M.Q."/>
            <person name="Rokhsar D.S."/>
        </authorList>
    </citation>
    <scope>NUCLEOTIDE SEQUENCE [LARGE SCALE GENOMIC DNA]</scope>
    <source>
        <strain evidence="13">CH2 X CH6</strain>
    </source>
</reference>
<keyword evidence="13" id="KW-1185">Reference proteome</keyword>
<evidence type="ECO:0000259" key="11">
    <source>
        <dbReference type="PROSITE" id="PS50262"/>
    </source>
</evidence>
<dbReference type="OMA" id="PWRIDEY"/>
<evidence type="ECO:0000256" key="3">
    <source>
        <dbReference type="ARBA" id="ARBA00022692"/>
    </source>
</evidence>
<gene>
    <name evidence="12" type="ORF">NEMVEDRAFT_v1g208522</name>
</gene>
<evidence type="ECO:0000256" key="6">
    <source>
        <dbReference type="ARBA" id="ARBA00023136"/>
    </source>
</evidence>
<dbReference type="InterPro" id="IPR000276">
    <property type="entry name" value="GPCR_Rhodpsn"/>
</dbReference>
<dbReference type="PRINTS" id="PR01012">
    <property type="entry name" value="NRPEPTIDEYR"/>
</dbReference>
<dbReference type="STRING" id="45351.A7S8R2"/>
<feature type="transmembrane region" description="Helical" evidence="10">
    <location>
        <begin position="119"/>
        <end position="137"/>
    </location>
</feature>
<keyword evidence="8 9" id="KW-0807">Transducer</keyword>
<accession>A7S8R2</accession>
<dbReference type="SUPFAM" id="SSF81321">
    <property type="entry name" value="Family A G protein-coupled receptor-like"/>
    <property type="match status" value="1"/>
</dbReference>
<feature type="domain" description="G-protein coupled receptors family 1 profile" evidence="11">
    <location>
        <begin position="55"/>
        <end position="307"/>
    </location>
</feature>
<evidence type="ECO:0000256" key="10">
    <source>
        <dbReference type="SAM" id="Phobius"/>
    </source>
</evidence>
<dbReference type="AlphaFoldDB" id="A7S8R2"/>
<feature type="transmembrane region" description="Helical" evidence="10">
    <location>
        <begin position="39"/>
        <end position="63"/>
    </location>
</feature>
<dbReference type="GO" id="GO:0016020">
    <property type="term" value="C:membrane"/>
    <property type="evidence" value="ECO:0007669"/>
    <property type="project" value="UniProtKB-SubCell"/>
</dbReference>
<dbReference type="Pfam" id="PF00001">
    <property type="entry name" value="7tm_1"/>
    <property type="match status" value="1"/>
</dbReference>
<dbReference type="CDD" id="cd00637">
    <property type="entry name" value="7tm_classA_rhodopsin-like"/>
    <property type="match status" value="1"/>
</dbReference>
<feature type="transmembrane region" description="Helical" evidence="10">
    <location>
        <begin position="198"/>
        <end position="225"/>
    </location>
</feature>
<dbReference type="KEGG" id="nve:5511590"/>
<dbReference type="HOGENOM" id="CLU_009579_6_3_1"/>
<feature type="transmembrane region" description="Helical" evidence="10">
    <location>
        <begin position="158"/>
        <end position="178"/>
    </location>
</feature>
<organism evidence="12 13">
    <name type="scientific">Nematostella vectensis</name>
    <name type="common">Starlet sea anemone</name>
    <dbReference type="NCBI Taxonomy" id="45351"/>
    <lineage>
        <taxon>Eukaryota</taxon>
        <taxon>Metazoa</taxon>
        <taxon>Cnidaria</taxon>
        <taxon>Anthozoa</taxon>
        <taxon>Hexacorallia</taxon>
        <taxon>Actiniaria</taxon>
        <taxon>Edwardsiidae</taxon>
        <taxon>Nematostella</taxon>
    </lineage>
</organism>
<feature type="transmembrane region" description="Helical" evidence="10">
    <location>
        <begin position="287"/>
        <end position="310"/>
    </location>
</feature>
<protein>
    <recommendedName>
        <fullName evidence="11">G-protein coupled receptors family 1 profile domain-containing protein</fullName>
    </recommendedName>
</protein>
<dbReference type="InterPro" id="IPR017452">
    <property type="entry name" value="GPCR_Rhodpsn_7TM"/>
</dbReference>
<evidence type="ECO:0000256" key="9">
    <source>
        <dbReference type="RuleBase" id="RU000688"/>
    </source>
</evidence>
<dbReference type="PhylomeDB" id="A7S8R2"/>
<evidence type="ECO:0000256" key="8">
    <source>
        <dbReference type="ARBA" id="ARBA00023224"/>
    </source>
</evidence>
<dbReference type="PRINTS" id="PR00237">
    <property type="entry name" value="GPCRRHODOPSN"/>
</dbReference>
<dbReference type="PANTHER" id="PTHR24243">
    <property type="entry name" value="G-PROTEIN COUPLED RECEPTOR"/>
    <property type="match status" value="1"/>
</dbReference>
<dbReference type="SMART" id="SM01381">
    <property type="entry name" value="7TM_GPCR_Srsx"/>
    <property type="match status" value="1"/>
</dbReference>
<feature type="transmembrane region" description="Helical" evidence="10">
    <location>
        <begin position="75"/>
        <end position="99"/>
    </location>
</feature>
<evidence type="ECO:0000256" key="2">
    <source>
        <dbReference type="ARBA" id="ARBA00010663"/>
    </source>
</evidence>
<dbReference type="PROSITE" id="PS00237">
    <property type="entry name" value="G_PROTEIN_RECEP_F1_1"/>
    <property type="match status" value="1"/>
</dbReference>
<dbReference type="Gene3D" id="1.20.1070.10">
    <property type="entry name" value="Rhodopsin 7-helix transmembrane proteins"/>
    <property type="match status" value="1"/>
</dbReference>
<dbReference type="EMBL" id="DS469599">
    <property type="protein sequence ID" value="EDO39915.1"/>
    <property type="molecule type" value="Genomic_DNA"/>
</dbReference>
<dbReference type="eggNOG" id="KOG4219">
    <property type="taxonomic scope" value="Eukaryota"/>
</dbReference>
<dbReference type="InParanoid" id="A7S8R2"/>
<evidence type="ECO:0000256" key="7">
    <source>
        <dbReference type="ARBA" id="ARBA00023170"/>
    </source>
</evidence>
<keyword evidence="4 10" id="KW-1133">Transmembrane helix</keyword>
<dbReference type="GO" id="GO:0004983">
    <property type="term" value="F:neuropeptide Y receptor activity"/>
    <property type="evidence" value="ECO:0007669"/>
    <property type="project" value="InterPro"/>
</dbReference>